<keyword evidence="2" id="KW-1185">Reference proteome</keyword>
<gene>
    <name evidence="3" type="primary">LOC101859757</name>
</gene>
<feature type="chain" id="PRO_5047393485" evidence="1">
    <location>
        <begin position="17"/>
        <end position="193"/>
    </location>
</feature>
<dbReference type="GeneID" id="101859757"/>
<feature type="signal peptide" evidence="1">
    <location>
        <begin position="1"/>
        <end position="16"/>
    </location>
</feature>
<dbReference type="Proteomes" id="UP000694888">
    <property type="component" value="Unplaced"/>
</dbReference>
<organism evidence="2 3">
    <name type="scientific">Aplysia californica</name>
    <name type="common">California sea hare</name>
    <dbReference type="NCBI Taxonomy" id="6500"/>
    <lineage>
        <taxon>Eukaryota</taxon>
        <taxon>Metazoa</taxon>
        <taxon>Spiralia</taxon>
        <taxon>Lophotrochozoa</taxon>
        <taxon>Mollusca</taxon>
        <taxon>Gastropoda</taxon>
        <taxon>Heterobranchia</taxon>
        <taxon>Euthyneura</taxon>
        <taxon>Tectipleura</taxon>
        <taxon>Aplysiida</taxon>
        <taxon>Aplysioidea</taxon>
        <taxon>Aplysiidae</taxon>
        <taxon>Aplysia</taxon>
    </lineage>
</organism>
<reference evidence="3" key="1">
    <citation type="submission" date="2025-08" db="UniProtKB">
        <authorList>
            <consortium name="RefSeq"/>
        </authorList>
    </citation>
    <scope>IDENTIFICATION</scope>
</reference>
<evidence type="ECO:0000313" key="3">
    <source>
        <dbReference type="RefSeq" id="XP_012944053.1"/>
    </source>
</evidence>
<proteinExistence type="predicted"/>
<protein>
    <submittedName>
        <fullName evidence="3">Uncharacterized protein LOC101859757</fullName>
    </submittedName>
</protein>
<sequence>MQLLILLAAVVGVSLAAPSPDVCSNVNATAIKCMTDNGIPLQDVLSMQKAALSGNIAAMNLTRFCGDKKDGYLKGVECVMNSVAVCIPSFKQTLGDLDFKKMLDVQCTDKNIKYNCLGLMQLPANKAVVQTCVQKAFENLKDLSSDKRVCEATKSAYVCEDAIVRSCDVHTADVYKQFIDPFMKRDCDNFVLG</sequence>
<evidence type="ECO:0000313" key="2">
    <source>
        <dbReference type="Proteomes" id="UP000694888"/>
    </source>
</evidence>
<accession>A0ABM1AAM4</accession>
<name>A0ABM1AAM4_APLCA</name>
<keyword evidence="1" id="KW-0732">Signal</keyword>
<evidence type="ECO:0000256" key="1">
    <source>
        <dbReference type="SAM" id="SignalP"/>
    </source>
</evidence>
<dbReference type="RefSeq" id="XP_012944053.1">
    <property type="nucleotide sequence ID" value="XM_013088599.2"/>
</dbReference>